<dbReference type="PANTHER" id="PTHR11767">
    <property type="entry name" value="INWARD RECTIFIER POTASSIUM CHANNEL"/>
    <property type="match status" value="1"/>
</dbReference>
<dbReference type="Proteomes" id="UP000184488">
    <property type="component" value="Unassembled WGS sequence"/>
</dbReference>
<protein>
    <submittedName>
        <fullName evidence="14">Inward rectifier potassium channel</fullName>
    </submittedName>
</protein>
<dbReference type="InterPro" id="IPR041647">
    <property type="entry name" value="IRK_C"/>
</dbReference>
<feature type="domain" description="Potassium channel" evidence="12">
    <location>
        <begin position="74"/>
        <end position="150"/>
    </location>
</feature>
<evidence type="ECO:0000259" key="13">
    <source>
        <dbReference type="Pfam" id="PF17655"/>
    </source>
</evidence>
<dbReference type="STRING" id="415425.SAMN05444363_2272"/>
<dbReference type="PANTHER" id="PTHR11767:SF102">
    <property type="entry name" value="INWARDLY RECTIFYING POTASSIUM CHANNEL 1, ISOFORM F"/>
    <property type="match status" value="1"/>
</dbReference>
<evidence type="ECO:0000256" key="11">
    <source>
        <dbReference type="SAM" id="Phobius"/>
    </source>
</evidence>
<evidence type="ECO:0000256" key="10">
    <source>
        <dbReference type="ARBA" id="ARBA00023303"/>
    </source>
</evidence>
<keyword evidence="3" id="KW-0633">Potassium transport</keyword>
<gene>
    <name evidence="14" type="ORF">SAMN05444363_2272</name>
</gene>
<organism evidence="14 15">
    <name type="scientific">Flavobacterium terrae</name>
    <dbReference type="NCBI Taxonomy" id="415425"/>
    <lineage>
        <taxon>Bacteria</taxon>
        <taxon>Pseudomonadati</taxon>
        <taxon>Bacteroidota</taxon>
        <taxon>Flavobacteriia</taxon>
        <taxon>Flavobacteriales</taxon>
        <taxon>Flavobacteriaceae</taxon>
        <taxon>Flavobacterium</taxon>
    </lineage>
</organism>
<dbReference type="GO" id="GO:0034765">
    <property type="term" value="P:regulation of monoatomic ion transmembrane transport"/>
    <property type="evidence" value="ECO:0007669"/>
    <property type="project" value="TreeGrafter"/>
</dbReference>
<reference evidence="15" key="1">
    <citation type="submission" date="2016-11" db="EMBL/GenBank/DDBJ databases">
        <authorList>
            <person name="Varghese N."/>
            <person name="Submissions S."/>
        </authorList>
    </citation>
    <scope>NUCLEOTIDE SEQUENCE [LARGE SCALE GENOMIC DNA]</scope>
    <source>
        <strain evidence="15">DSM 18829</strain>
    </source>
</reference>
<name>A0A1M6FPK4_9FLAO</name>
<dbReference type="SUPFAM" id="SSF81324">
    <property type="entry name" value="Voltage-gated potassium channels"/>
    <property type="match status" value="1"/>
</dbReference>
<proteinExistence type="predicted"/>
<evidence type="ECO:0000256" key="5">
    <source>
        <dbReference type="ARBA" id="ARBA00022882"/>
    </source>
</evidence>
<keyword evidence="8" id="KW-0406">Ion transport</keyword>
<keyword evidence="5" id="KW-0851">Voltage-gated channel</keyword>
<evidence type="ECO:0000256" key="4">
    <source>
        <dbReference type="ARBA" id="ARBA00022692"/>
    </source>
</evidence>
<dbReference type="Pfam" id="PF17655">
    <property type="entry name" value="IRK_C"/>
    <property type="match status" value="1"/>
</dbReference>
<dbReference type="Gene3D" id="2.60.40.1400">
    <property type="entry name" value="G protein-activated inward rectifier potassium channel 1"/>
    <property type="match status" value="1"/>
</dbReference>
<keyword evidence="2" id="KW-0813">Transport</keyword>
<evidence type="ECO:0000313" key="14">
    <source>
        <dbReference type="EMBL" id="SHI99529.1"/>
    </source>
</evidence>
<dbReference type="AlphaFoldDB" id="A0A1M6FPK4"/>
<accession>A0A1M6FPK4</accession>
<evidence type="ECO:0000256" key="1">
    <source>
        <dbReference type="ARBA" id="ARBA00004141"/>
    </source>
</evidence>
<evidence type="ECO:0000256" key="2">
    <source>
        <dbReference type="ARBA" id="ARBA00022448"/>
    </source>
</evidence>
<dbReference type="RefSeq" id="WP_073311509.1">
    <property type="nucleotide sequence ID" value="NZ_FQZI01000004.1"/>
</dbReference>
<dbReference type="GO" id="GO:0034702">
    <property type="term" value="C:monoatomic ion channel complex"/>
    <property type="evidence" value="ECO:0007669"/>
    <property type="project" value="UniProtKB-KW"/>
</dbReference>
<feature type="domain" description="Inward rectifier potassium channel C-terminal" evidence="13">
    <location>
        <begin position="161"/>
        <end position="314"/>
    </location>
</feature>
<dbReference type="GO" id="GO:1990573">
    <property type="term" value="P:potassium ion import across plasma membrane"/>
    <property type="evidence" value="ECO:0007669"/>
    <property type="project" value="TreeGrafter"/>
</dbReference>
<dbReference type="GO" id="GO:0005886">
    <property type="term" value="C:plasma membrane"/>
    <property type="evidence" value="ECO:0007669"/>
    <property type="project" value="TreeGrafter"/>
</dbReference>
<comment type="subcellular location">
    <subcellularLocation>
        <location evidence="1">Membrane</location>
        <topology evidence="1">Multi-pass membrane protein</topology>
    </subcellularLocation>
</comment>
<dbReference type="PRINTS" id="PR01320">
    <property type="entry name" value="KIRCHANNEL"/>
</dbReference>
<evidence type="ECO:0000256" key="3">
    <source>
        <dbReference type="ARBA" id="ARBA00022538"/>
    </source>
</evidence>
<keyword evidence="6" id="KW-0630">Potassium</keyword>
<sequence>MSVLKNRGKKNSNKQTGFGTNASNYGGRFINKDGSANVKKIGLPFFERISWYHTMLNISGFKFITIIFVFYLLVNFAFACIYTLIGVQYLQGIKPNSFIEDFGQAFFFSTQTFTTVGYGHISPVGFLASFTASVEALFGLLTFAIATGLFYGRFSKPKAHIMFSENAVIAPFQGVKALMLRITPHKNTSLIDAEAKVNLGMTVKENGVEVNKFFNLDIEYDKINTLTLSWTIVHPITEDSPLYGFTEDDFKKNEGEIIVFIKAFDEMYSNTVAIKSSYMFSEVIYGAKFVQMFDDEDDTVTVLDLSKLNAYQKINF</sequence>
<dbReference type="InterPro" id="IPR016449">
    <property type="entry name" value="K_chnl_inward-rec_Kir"/>
</dbReference>
<evidence type="ECO:0000256" key="6">
    <source>
        <dbReference type="ARBA" id="ARBA00022958"/>
    </source>
</evidence>
<keyword evidence="4 11" id="KW-0812">Transmembrane</keyword>
<dbReference type="GO" id="GO:0005242">
    <property type="term" value="F:inward rectifier potassium channel activity"/>
    <property type="evidence" value="ECO:0007669"/>
    <property type="project" value="InterPro"/>
</dbReference>
<dbReference type="OrthoDB" id="9813518at2"/>
<keyword evidence="7 11" id="KW-1133">Transmembrane helix</keyword>
<evidence type="ECO:0000256" key="8">
    <source>
        <dbReference type="ARBA" id="ARBA00023065"/>
    </source>
</evidence>
<evidence type="ECO:0000259" key="12">
    <source>
        <dbReference type="Pfam" id="PF07885"/>
    </source>
</evidence>
<keyword evidence="9 11" id="KW-0472">Membrane</keyword>
<keyword evidence="15" id="KW-1185">Reference proteome</keyword>
<dbReference type="Pfam" id="PF07885">
    <property type="entry name" value="Ion_trans_2"/>
    <property type="match status" value="1"/>
</dbReference>
<dbReference type="Gene3D" id="1.10.287.70">
    <property type="match status" value="1"/>
</dbReference>
<dbReference type="SUPFAM" id="SSF81296">
    <property type="entry name" value="E set domains"/>
    <property type="match status" value="1"/>
</dbReference>
<feature type="transmembrane region" description="Helical" evidence="11">
    <location>
        <begin position="63"/>
        <end position="85"/>
    </location>
</feature>
<dbReference type="InterPro" id="IPR014756">
    <property type="entry name" value="Ig_E-set"/>
</dbReference>
<evidence type="ECO:0000256" key="9">
    <source>
        <dbReference type="ARBA" id="ARBA00023136"/>
    </source>
</evidence>
<dbReference type="InterPro" id="IPR013099">
    <property type="entry name" value="K_chnl_dom"/>
</dbReference>
<dbReference type="EMBL" id="FQZI01000004">
    <property type="protein sequence ID" value="SHI99529.1"/>
    <property type="molecule type" value="Genomic_DNA"/>
</dbReference>
<dbReference type="InterPro" id="IPR013518">
    <property type="entry name" value="K_chnl_inward-rec_Kir_cyto"/>
</dbReference>
<evidence type="ECO:0000256" key="7">
    <source>
        <dbReference type="ARBA" id="ARBA00022989"/>
    </source>
</evidence>
<keyword evidence="10 14" id="KW-0407">Ion channel</keyword>
<feature type="transmembrane region" description="Helical" evidence="11">
    <location>
        <begin position="126"/>
        <end position="152"/>
    </location>
</feature>
<evidence type="ECO:0000313" key="15">
    <source>
        <dbReference type="Proteomes" id="UP000184488"/>
    </source>
</evidence>